<dbReference type="GO" id="GO:0016829">
    <property type="term" value="F:lyase activity"/>
    <property type="evidence" value="ECO:0007669"/>
    <property type="project" value="UniProtKB-KW"/>
</dbReference>
<gene>
    <name evidence="5" type="ORF">L2740_05595</name>
</gene>
<feature type="domain" description="D-galactarate/Altronate dehydratase C-terminal" evidence="4">
    <location>
        <begin position="142"/>
        <end position="379"/>
    </location>
</feature>
<feature type="domain" description="D-galactarate/Altronate dehydratase second" evidence="3">
    <location>
        <begin position="7"/>
        <end position="133"/>
    </location>
</feature>
<comment type="caution">
    <text evidence="5">The sequence shown here is derived from an EMBL/GenBank/DDBJ whole genome shotgun (WGS) entry which is preliminary data.</text>
</comment>
<dbReference type="Pfam" id="PF04295">
    <property type="entry name" value="GD_AH_second"/>
    <property type="match status" value="1"/>
</dbReference>
<dbReference type="InterPro" id="IPR048332">
    <property type="entry name" value="GD_AH_C"/>
</dbReference>
<keyword evidence="2" id="KW-0456">Lyase</keyword>
<evidence type="ECO:0000259" key="3">
    <source>
        <dbReference type="Pfam" id="PF04295"/>
    </source>
</evidence>
<sequence>MMNTFMGFGRADGSVGIRNHVLIMAVDECCDGIARAIADSIDNGIVVTNYNTCMYGGNEEMINTMVHTGNNPNVAGVLVLAMGCGSIDPEIVAAPIRATGRPAFSLVCIKQQGTRATINQGKALAQELQQAANATPRVESPISKLVIGVKCGGSDTSSGIASNPSVGRAVDSLVDLGATAIAGELIELVGCEAILRQRAVTPEVADKLERLIHEEEARWHVDGAEVETMSIGNSVGGLTTLEEKSFGALSKTGTRPIQDVLQINHLVHEKPTTPGFYLSEATHLCGSAGMHFAALGAQLILWTTGGAGFNNPIVPVIRVSGNQYLLNEDIDIDASGIMRAEEGVESVAERIVAKVSKVAQGQQTNIEEIGYSYCSLYQKDQRLETVLRFKPGC</sequence>
<dbReference type="PANTHER" id="PTHR30536:SF5">
    <property type="entry name" value="ALTRONATE DEHYDRATASE"/>
    <property type="match status" value="1"/>
</dbReference>
<dbReference type="EMBL" id="JAKILB010000003">
    <property type="protein sequence ID" value="MCL1138018.1"/>
    <property type="molecule type" value="Genomic_DNA"/>
</dbReference>
<accession>A0A9X2CCF7</accession>
<evidence type="ECO:0000256" key="2">
    <source>
        <dbReference type="ARBA" id="ARBA00023239"/>
    </source>
</evidence>
<evidence type="ECO:0000313" key="5">
    <source>
        <dbReference type="EMBL" id="MCL1138018.1"/>
    </source>
</evidence>
<dbReference type="Proteomes" id="UP001139293">
    <property type="component" value="Unassembled WGS sequence"/>
</dbReference>
<evidence type="ECO:0000259" key="4">
    <source>
        <dbReference type="Pfam" id="PF20629"/>
    </source>
</evidence>
<name>A0A9X2CCF7_9GAMM</name>
<dbReference type="PANTHER" id="PTHR30536">
    <property type="entry name" value="ALTRONATE/GALACTARATE DEHYDRATASE"/>
    <property type="match status" value="1"/>
</dbReference>
<keyword evidence="5" id="KW-0378">Hydrolase</keyword>
<dbReference type="AlphaFoldDB" id="A0A9X2CCF7"/>
<evidence type="ECO:0000256" key="1">
    <source>
        <dbReference type="ARBA" id="ARBA00010986"/>
    </source>
</evidence>
<dbReference type="RefSeq" id="WP_248949122.1">
    <property type="nucleotide sequence ID" value="NZ_JAKILB010000003.1"/>
</dbReference>
<organism evidence="5 6">
    <name type="scientific">Shewanella pneumatophori</name>
    <dbReference type="NCBI Taxonomy" id="314092"/>
    <lineage>
        <taxon>Bacteria</taxon>
        <taxon>Pseudomonadati</taxon>
        <taxon>Pseudomonadota</taxon>
        <taxon>Gammaproteobacteria</taxon>
        <taxon>Alteromonadales</taxon>
        <taxon>Shewanellaceae</taxon>
        <taxon>Shewanella</taxon>
    </lineage>
</organism>
<comment type="similarity">
    <text evidence="1">Belongs to the UxaA family.</text>
</comment>
<proteinExistence type="inferred from homology"/>
<dbReference type="InterPro" id="IPR007392">
    <property type="entry name" value="GD_AH_second"/>
</dbReference>
<reference evidence="5" key="1">
    <citation type="submission" date="2022-01" db="EMBL/GenBank/DDBJ databases">
        <title>Whole genome-based taxonomy of the Shewanellaceae.</title>
        <authorList>
            <person name="Martin-Rodriguez A.J."/>
        </authorList>
    </citation>
    <scope>NUCLEOTIDE SEQUENCE</scope>
    <source>
        <strain evidence="5">KCTC 23973</strain>
    </source>
</reference>
<dbReference type="Pfam" id="PF20629">
    <property type="entry name" value="GD_AH_C"/>
    <property type="match status" value="1"/>
</dbReference>
<keyword evidence="6" id="KW-1185">Reference proteome</keyword>
<evidence type="ECO:0000313" key="6">
    <source>
        <dbReference type="Proteomes" id="UP001139293"/>
    </source>
</evidence>
<dbReference type="GO" id="GO:0016787">
    <property type="term" value="F:hydrolase activity"/>
    <property type="evidence" value="ECO:0007669"/>
    <property type="project" value="UniProtKB-KW"/>
</dbReference>
<dbReference type="GO" id="GO:0019698">
    <property type="term" value="P:D-galacturonate catabolic process"/>
    <property type="evidence" value="ECO:0007669"/>
    <property type="project" value="TreeGrafter"/>
</dbReference>
<protein>
    <submittedName>
        <fullName evidence="5">UxaA family hydrolase</fullName>
    </submittedName>
</protein>
<dbReference type="InterPro" id="IPR052172">
    <property type="entry name" value="UxaA_altronate/galactarate_dh"/>
</dbReference>